<accession>A0A1B6ER33</accession>
<comment type="subunit">
    <text evidence="11">Interacts (via N-terminus) with LMNA isoform C (via C-terminus) (in vitro). Interacts (via LEM domain) with BANF1. Interacts (via C-terminus) with CHMP7. Interacts (via N-terminus) with tubulin; the interaction causes microtubule bundling and stabilization (in vitro).</text>
</comment>
<dbReference type="PANTHER" id="PTHR13428">
    <property type="entry name" value="INNER NUCLEAR MEMBRANE PROTEIN MAN1 LEM DOMAIN CONTAINING PROTEIN"/>
    <property type="match status" value="1"/>
</dbReference>
<dbReference type="InterPro" id="IPR041885">
    <property type="entry name" value="MAN1_winged_helix_dom"/>
</dbReference>
<dbReference type="FunFam" id="1.10.10.1180:FF:000002">
    <property type="entry name" value="LEM domain-containing protein 2"/>
    <property type="match status" value="1"/>
</dbReference>
<organism evidence="17">
    <name type="scientific">Cuerna arida</name>
    <dbReference type="NCBI Taxonomy" id="1464854"/>
    <lineage>
        <taxon>Eukaryota</taxon>
        <taxon>Metazoa</taxon>
        <taxon>Ecdysozoa</taxon>
        <taxon>Arthropoda</taxon>
        <taxon>Hexapoda</taxon>
        <taxon>Insecta</taxon>
        <taxon>Pterygota</taxon>
        <taxon>Neoptera</taxon>
        <taxon>Paraneoptera</taxon>
        <taxon>Hemiptera</taxon>
        <taxon>Auchenorrhyncha</taxon>
        <taxon>Membracoidea</taxon>
        <taxon>Cicadellidae</taxon>
        <taxon>Cicadellinae</taxon>
        <taxon>Proconiini</taxon>
        <taxon>Cuerna</taxon>
    </lineage>
</organism>
<feature type="signal peptide" evidence="15">
    <location>
        <begin position="1"/>
        <end position="18"/>
    </location>
</feature>
<evidence type="ECO:0000256" key="12">
    <source>
        <dbReference type="ARBA" id="ARBA00069076"/>
    </source>
</evidence>
<dbReference type="SMART" id="SM00540">
    <property type="entry name" value="LEM"/>
    <property type="match status" value="1"/>
</dbReference>
<dbReference type="GO" id="GO:0005819">
    <property type="term" value="C:spindle"/>
    <property type="evidence" value="ECO:0007669"/>
    <property type="project" value="UniProtKB-SubCell"/>
</dbReference>
<dbReference type="PROSITE" id="PS50954">
    <property type="entry name" value="LEM"/>
    <property type="match status" value="1"/>
</dbReference>
<evidence type="ECO:0000256" key="7">
    <source>
        <dbReference type="ARBA" id="ARBA00022990"/>
    </source>
</evidence>
<feature type="non-terminal residue" evidence="17">
    <location>
        <position position="1"/>
    </location>
</feature>
<evidence type="ECO:0000256" key="5">
    <source>
        <dbReference type="ARBA" id="ARBA00022692"/>
    </source>
</evidence>
<evidence type="ECO:0000256" key="2">
    <source>
        <dbReference type="ARBA" id="ARBA00004473"/>
    </source>
</evidence>
<dbReference type="InterPro" id="IPR018996">
    <property type="entry name" value="Man1/Src1-like_C"/>
</dbReference>
<evidence type="ECO:0000259" key="16">
    <source>
        <dbReference type="PROSITE" id="PS50954"/>
    </source>
</evidence>
<keyword evidence="7" id="KW-0007">Acetylation</keyword>
<feature type="transmembrane region" description="Helical" evidence="14">
    <location>
        <begin position="358"/>
        <end position="378"/>
    </location>
</feature>
<evidence type="ECO:0000256" key="6">
    <source>
        <dbReference type="ARBA" id="ARBA00022989"/>
    </source>
</evidence>
<dbReference type="SUPFAM" id="SSF54928">
    <property type="entry name" value="RNA-binding domain, RBD"/>
    <property type="match status" value="1"/>
</dbReference>
<name>A0A1B6ER33_9HEMI</name>
<keyword evidence="5 14" id="KW-0812">Transmembrane</keyword>
<dbReference type="InterPro" id="IPR011015">
    <property type="entry name" value="LEM/LEM-like_dom_sf"/>
</dbReference>
<dbReference type="SUPFAM" id="SSF63451">
    <property type="entry name" value="LEM domain"/>
    <property type="match status" value="1"/>
</dbReference>
<dbReference type="GO" id="GO:0031490">
    <property type="term" value="F:chromatin DNA binding"/>
    <property type="evidence" value="ECO:0007669"/>
    <property type="project" value="TreeGrafter"/>
</dbReference>
<gene>
    <name evidence="17" type="ORF">g.22891</name>
</gene>
<dbReference type="InterPro" id="IPR035979">
    <property type="entry name" value="RBD_domain_sf"/>
</dbReference>
<evidence type="ECO:0000256" key="3">
    <source>
        <dbReference type="ARBA" id="ARBA00022490"/>
    </source>
</evidence>
<feature type="region of interest" description="Disordered" evidence="13">
    <location>
        <begin position="71"/>
        <end position="141"/>
    </location>
</feature>
<dbReference type="InterPro" id="IPR012677">
    <property type="entry name" value="Nucleotide-bd_a/b_plait_sf"/>
</dbReference>
<feature type="chain" id="PRO_5008582405" description="LEM domain-containing protein 2" evidence="15">
    <location>
        <begin position="19"/>
        <end position="766"/>
    </location>
</feature>
<keyword evidence="4" id="KW-0597">Phosphoprotein</keyword>
<dbReference type="Gene3D" id="1.10.10.1180">
    <property type="entry name" value="MAN1, winged-helix domain"/>
    <property type="match status" value="1"/>
</dbReference>
<dbReference type="GO" id="GO:0006998">
    <property type="term" value="P:nuclear envelope organization"/>
    <property type="evidence" value="ECO:0007669"/>
    <property type="project" value="TreeGrafter"/>
</dbReference>
<evidence type="ECO:0000256" key="14">
    <source>
        <dbReference type="SAM" id="Phobius"/>
    </source>
</evidence>
<evidence type="ECO:0000256" key="13">
    <source>
        <dbReference type="SAM" id="MobiDB-lite"/>
    </source>
</evidence>
<evidence type="ECO:0000256" key="1">
    <source>
        <dbReference type="ARBA" id="ARBA00004186"/>
    </source>
</evidence>
<evidence type="ECO:0000313" key="17">
    <source>
        <dbReference type="EMBL" id="JAS40396.1"/>
    </source>
</evidence>
<dbReference type="EMBL" id="GECZ01029373">
    <property type="protein sequence ID" value="JAS40396.1"/>
    <property type="molecule type" value="Transcribed_RNA"/>
</dbReference>
<keyword evidence="3" id="KW-0963">Cytoplasm</keyword>
<keyword evidence="6 14" id="KW-1133">Transmembrane helix</keyword>
<evidence type="ECO:0000256" key="8">
    <source>
        <dbReference type="ARBA" id="ARBA00023136"/>
    </source>
</evidence>
<dbReference type="Pfam" id="PF03020">
    <property type="entry name" value="LEM"/>
    <property type="match status" value="1"/>
</dbReference>
<keyword evidence="15" id="KW-0732">Signal</keyword>
<evidence type="ECO:0000256" key="15">
    <source>
        <dbReference type="SAM" id="SignalP"/>
    </source>
</evidence>
<evidence type="ECO:0000256" key="11">
    <source>
        <dbReference type="ARBA" id="ARBA00063442"/>
    </source>
</evidence>
<dbReference type="InterPro" id="IPR003887">
    <property type="entry name" value="LEM_dom"/>
</dbReference>
<dbReference type="PANTHER" id="PTHR13428:SF12">
    <property type="entry name" value="INNER NUCLEAR MEMBRANE PROTEIN MAN1"/>
    <property type="match status" value="1"/>
</dbReference>
<reference evidence="17" key="1">
    <citation type="submission" date="2015-11" db="EMBL/GenBank/DDBJ databases">
        <title>De novo transcriptome assembly of four potential Pierce s Disease insect vectors from Arizona vineyards.</title>
        <authorList>
            <person name="Tassone E.E."/>
        </authorList>
    </citation>
    <scope>NUCLEOTIDE SEQUENCE</scope>
</reference>
<feature type="compositionally biased region" description="Polar residues" evidence="13">
    <location>
        <begin position="230"/>
        <end position="264"/>
    </location>
</feature>
<proteinExistence type="predicted"/>
<evidence type="ECO:0000256" key="9">
    <source>
        <dbReference type="ARBA" id="ARBA00023212"/>
    </source>
</evidence>
<dbReference type="AlphaFoldDB" id="A0A1B6ER33"/>
<dbReference type="Pfam" id="PF09402">
    <property type="entry name" value="MSC"/>
    <property type="match status" value="1"/>
</dbReference>
<dbReference type="FunFam" id="3.30.70.330:FF:000176">
    <property type="entry name" value="Inner nuclear membrane protein Man1"/>
    <property type="match status" value="1"/>
</dbReference>
<keyword evidence="9" id="KW-0206">Cytoskeleton</keyword>
<dbReference type="FunFam" id="1.10.720.40:FF:000001">
    <property type="entry name" value="LEM domain containing 2, isoform CRA_a"/>
    <property type="match status" value="1"/>
</dbReference>
<protein>
    <recommendedName>
        <fullName evidence="12">LEM domain-containing protein 2</fullName>
    </recommendedName>
</protein>
<feature type="domain" description="LEM" evidence="16">
    <location>
        <begin position="26"/>
        <end position="70"/>
    </location>
</feature>
<dbReference type="Gene3D" id="3.30.70.330">
    <property type="match status" value="1"/>
</dbReference>
<dbReference type="CDD" id="cd12934">
    <property type="entry name" value="LEM"/>
    <property type="match status" value="1"/>
</dbReference>
<keyword evidence="10" id="KW-0539">Nucleus</keyword>
<dbReference type="GO" id="GO:0005637">
    <property type="term" value="C:nuclear inner membrane"/>
    <property type="evidence" value="ECO:0007669"/>
    <property type="project" value="UniProtKB-SubCell"/>
</dbReference>
<comment type="subcellular location">
    <subcellularLocation>
        <location evidence="1">Cytoplasm</location>
        <location evidence="1">Cytoskeleton</location>
        <location evidence="1">Spindle</location>
    </subcellularLocation>
    <subcellularLocation>
        <location evidence="2">Nucleus inner membrane</location>
        <topology evidence="2">Multi-pass membrane protein</topology>
    </subcellularLocation>
</comment>
<keyword evidence="8 14" id="KW-0472">Membrane</keyword>
<dbReference type="InterPro" id="IPR034394">
    <property type="entry name" value="Man1_RRM"/>
</dbReference>
<dbReference type="CDD" id="cd12286">
    <property type="entry name" value="RRM_Man1"/>
    <property type="match status" value="1"/>
</dbReference>
<evidence type="ECO:0000256" key="10">
    <source>
        <dbReference type="ARBA" id="ARBA00023242"/>
    </source>
</evidence>
<feature type="compositionally biased region" description="Low complexity" evidence="13">
    <location>
        <begin position="265"/>
        <end position="285"/>
    </location>
</feature>
<dbReference type="InterPro" id="IPR052277">
    <property type="entry name" value="INM_ESCRT-Associated"/>
</dbReference>
<feature type="region of interest" description="Disordered" evidence="13">
    <location>
        <begin position="204"/>
        <end position="285"/>
    </location>
</feature>
<evidence type="ECO:0000256" key="4">
    <source>
        <dbReference type="ARBA" id="ARBA00022553"/>
    </source>
</evidence>
<dbReference type="Gene3D" id="1.10.720.40">
    <property type="match status" value="1"/>
</dbReference>
<sequence length="766" mass="85429">RKFGCVLVFWECTASVSGVYECYSNMASLDSLSDSEIRLKLTELGYPVGPITATTRKVLLKKLKHLLDQLKSPGSDQKDVKNRSSLSRYSSEEESEDDVTASTRSRRSMPPPPPKSPPKTVKRRSLSRRLPDETLEVNTDVTDFHYPSASSTINSEIVSGSQNHKYSPKKFLSSNFGNSDSPGSLNPGTFSSFSSNYQSKYLSRKSQEHFDTGSDTDGVDELESKIHPSPTRTSASSYSFIPSLSGGFSQARSRFQPQTNSNANDGSRFSGKSGSSSDSNSHNSPFSSDFVKRLAAASQNRSGVNAGLPSRLLDVKESDDEDVNSSPAYSNYNTGNIRSKTTSSLEGKIWRNASTISMVLLFVVGVFFCGLAVVYLNVRFKEIPMTSADTNLPLCKMGEKPGATCVLSTEVKSAMDMFKEMYHVLNDRAVQYACGSSLETSALTEEQMTQLLVEKSAVSLWDIEKHFGNIKVLIRANPQWGVEVNGNKFNIPSPNLPLGCYVLSLFYGIIGSALRLFVVLGVLVGTGRAVYWWIDRQERNKKEVFRMVESIIDILSSHQQSSAGDNYLAISHVRDQLIPPQQRDRMANVWNKAVAYLEENESRVRTEVQQVLGEEFRVWRWLPAPRSNGKRKVWQGQAFETMEGSVNSLPVSPTPCLKIRHMFDSDVEVGEDWIIRVQDAILEKCEGVNVLHVAVDKNSNEGCVYVKCASPQDAGRAYRALHGSWFDSKLVTVKYLRLERYHERFPDSVRSLRPLRPSNDRKLSLQ</sequence>
<dbReference type="GO" id="GO:0030514">
    <property type="term" value="P:negative regulation of BMP signaling pathway"/>
    <property type="evidence" value="ECO:0007669"/>
    <property type="project" value="TreeGrafter"/>
</dbReference>